<evidence type="ECO:0000313" key="3">
    <source>
        <dbReference type="Proteomes" id="UP000315783"/>
    </source>
</evidence>
<comment type="caution">
    <text evidence="2">The sequence shown here is derived from an EMBL/GenBank/DDBJ whole genome shotgun (WGS) entry which is preliminary data.</text>
</comment>
<name>A0A545UKG6_9HYPO</name>
<dbReference type="EMBL" id="SPUK01000052">
    <property type="protein sequence ID" value="TQV89953.1"/>
    <property type="molecule type" value="Genomic_DNA"/>
</dbReference>
<dbReference type="AlphaFoldDB" id="A0A545UKG6"/>
<proteinExistence type="predicted"/>
<evidence type="ECO:0000313" key="2">
    <source>
        <dbReference type="EMBL" id="TQV89953.1"/>
    </source>
</evidence>
<keyword evidence="3" id="KW-1185">Reference proteome</keyword>
<reference evidence="2 3" key="1">
    <citation type="journal article" date="2019" name="Appl. Microbiol. Biotechnol.">
        <title>Genome sequence of Isaria javanica and comparative genome analysis insights into family S53 peptidase evolution in fungal entomopathogens.</title>
        <authorList>
            <person name="Lin R."/>
            <person name="Zhang X."/>
            <person name="Xin B."/>
            <person name="Zou M."/>
            <person name="Gao Y."/>
            <person name="Qin F."/>
            <person name="Hu Q."/>
            <person name="Xie B."/>
            <person name="Cheng X."/>
        </authorList>
    </citation>
    <scope>NUCLEOTIDE SEQUENCE [LARGE SCALE GENOMIC DNA]</scope>
    <source>
        <strain evidence="2 3">IJ1G</strain>
    </source>
</reference>
<protein>
    <submittedName>
        <fullName evidence="2">Uncharacterized protein</fullName>
    </submittedName>
</protein>
<organism evidence="2 3">
    <name type="scientific">Cordyceps javanica</name>
    <dbReference type="NCBI Taxonomy" id="43265"/>
    <lineage>
        <taxon>Eukaryota</taxon>
        <taxon>Fungi</taxon>
        <taxon>Dikarya</taxon>
        <taxon>Ascomycota</taxon>
        <taxon>Pezizomycotina</taxon>
        <taxon>Sordariomycetes</taxon>
        <taxon>Hypocreomycetidae</taxon>
        <taxon>Hypocreales</taxon>
        <taxon>Cordycipitaceae</taxon>
        <taxon>Cordyceps</taxon>
    </lineage>
</organism>
<accession>A0A545UKG6</accession>
<feature type="region of interest" description="Disordered" evidence="1">
    <location>
        <begin position="1"/>
        <end position="23"/>
    </location>
</feature>
<evidence type="ECO:0000256" key="1">
    <source>
        <dbReference type="SAM" id="MobiDB-lite"/>
    </source>
</evidence>
<dbReference type="Proteomes" id="UP000315783">
    <property type="component" value="Unassembled WGS sequence"/>
</dbReference>
<gene>
    <name evidence="2" type="ORF">IF1G_11379</name>
</gene>
<sequence>MEHLLSAPEPRQKEKVSPSTPISPVAFGTPYKPGLATSQVVASTLNMGCSARGDYSHTSERNTRLRGRSLTCIRFSTRSADTERLNNTRLRLAAVAVWFLVCGSWCLPCASSKRVRDESCSERPTCCSLPRKVIKAFVLLALTHKSTSVATHHCHVRPKAPERAESDWRPLLASPNVEQHRASHHDLHGGIVWRKTLQYY</sequence>